<dbReference type="Gene3D" id="3.40.50.720">
    <property type="entry name" value="NAD(P)-binding Rossmann-like Domain"/>
    <property type="match status" value="1"/>
</dbReference>
<dbReference type="EMBL" id="JBJQND010000017">
    <property type="protein sequence ID" value="KAL3842278.1"/>
    <property type="molecule type" value="Genomic_DNA"/>
</dbReference>
<dbReference type="Pfam" id="PF00479">
    <property type="entry name" value="G6PD_N"/>
    <property type="match status" value="1"/>
</dbReference>
<dbReference type="InterPro" id="IPR036291">
    <property type="entry name" value="NAD(P)-bd_dom_sf"/>
</dbReference>
<dbReference type="Proteomes" id="UP001634394">
    <property type="component" value="Unassembled WGS sequence"/>
</dbReference>
<evidence type="ECO:0000259" key="6">
    <source>
        <dbReference type="Pfam" id="PF01182"/>
    </source>
</evidence>
<feature type="domain" description="Glucosamine/galactosamine-6-phosphate isomerase" evidence="6">
    <location>
        <begin position="574"/>
        <end position="793"/>
    </location>
</feature>
<keyword evidence="4" id="KW-0119">Carbohydrate metabolism</keyword>
<dbReference type="GO" id="GO:0006006">
    <property type="term" value="P:glucose metabolic process"/>
    <property type="evidence" value="ECO:0007669"/>
    <property type="project" value="UniProtKB-KW"/>
</dbReference>
<dbReference type="SUPFAM" id="SSF55347">
    <property type="entry name" value="Glyceraldehyde-3-phosphate dehydrogenase-like, C-terminal domain"/>
    <property type="match status" value="1"/>
</dbReference>
<gene>
    <name evidence="8" type="ORF">ACJMK2_020310</name>
</gene>
<protein>
    <recommendedName>
        <fullName evidence="10">6-phosphogluconolactonase</fullName>
    </recommendedName>
</protein>
<dbReference type="InterPro" id="IPR022675">
    <property type="entry name" value="G6P_DH_C"/>
</dbReference>
<evidence type="ECO:0000313" key="8">
    <source>
        <dbReference type="EMBL" id="KAL3842279.1"/>
    </source>
</evidence>
<evidence type="ECO:0000256" key="3">
    <source>
        <dbReference type="ARBA" id="ARBA00022857"/>
    </source>
</evidence>
<evidence type="ECO:0000259" key="7">
    <source>
        <dbReference type="Pfam" id="PF02781"/>
    </source>
</evidence>
<dbReference type="Gene3D" id="3.40.50.1360">
    <property type="match status" value="1"/>
</dbReference>
<evidence type="ECO:0000256" key="2">
    <source>
        <dbReference type="ARBA" id="ARBA00022526"/>
    </source>
</evidence>
<dbReference type="AlphaFoldDB" id="A0ABD3TYN9"/>
<keyword evidence="9" id="KW-1185">Reference proteome</keyword>
<dbReference type="NCBIfam" id="TIGR01198">
    <property type="entry name" value="pgl"/>
    <property type="match status" value="1"/>
</dbReference>
<dbReference type="InterPro" id="IPR006148">
    <property type="entry name" value="Glc/Gal-6P_isomerase"/>
</dbReference>
<dbReference type="PANTHER" id="PTHR23429:SF7">
    <property type="entry name" value="GDH_6PGL ENDOPLASMIC BIFUNCTIONAL PROTEIN"/>
    <property type="match status" value="1"/>
</dbReference>
<dbReference type="CDD" id="cd01400">
    <property type="entry name" value="6PGL"/>
    <property type="match status" value="1"/>
</dbReference>
<accession>A0ABD3TYN9</accession>
<comment type="pathway">
    <text evidence="1">Carbohydrate degradation; pentose phosphate pathway.</text>
</comment>
<feature type="domain" description="Glucose-6-phosphate dehydrogenase NAD-binding" evidence="5">
    <location>
        <begin position="38"/>
        <end position="219"/>
    </location>
</feature>
<dbReference type="SUPFAM" id="SSF100950">
    <property type="entry name" value="NagB/RpiA/CoA transferase-like"/>
    <property type="match status" value="1"/>
</dbReference>
<evidence type="ECO:0000256" key="1">
    <source>
        <dbReference type="ARBA" id="ARBA00004959"/>
    </source>
</evidence>
<organism evidence="8 9">
    <name type="scientific">Sinanodonta woodiana</name>
    <name type="common">Chinese pond mussel</name>
    <name type="synonym">Anodonta woodiana</name>
    <dbReference type="NCBI Taxonomy" id="1069815"/>
    <lineage>
        <taxon>Eukaryota</taxon>
        <taxon>Metazoa</taxon>
        <taxon>Spiralia</taxon>
        <taxon>Lophotrochozoa</taxon>
        <taxon>Mollusca</taxon>
        <taxon>Bivalvia</taxon>
        <taxon>Autobranchia</taxon>
        <taxon>Heteroconchia</taxon>
        <taxon>Palaeoheterodonta</taxon>
        <taxon>Unionida</taxon>
        <taxon>Unionoidea</taxon>
        <taxon>Unionidae</taxon>
        <taxon>Unioninae</taxon>
        <taxon>Sinanodonta</taxon>
    </lineage>
</organism>
<dbReference type="InterPro" id="IPR037171">
    <property type="entry name" value="NagB/RpiA_transferase-like"/>
</dbReference>
<proteinExistence type="predicted"/>
<dbReference type="EMBL" id="JBJQND010000017">
    <property type="protein sequence ID" value="KAL3842279.1"/>
    <property type="molecule type" value="Genomic_DNA"/>
</dbReference>
<dbReference type="GO" id="GO:0004345">
    <property type="term" value="F:glucose-6-phosphate dehydrogenase activity"/>
    <property type="evidence" value="ECO:0007669"/>
    <property type="project" value="UniProtKB-ARBA"/>
</dbReference>
<dbReference type="Gene3D" id="3.30.360.10">
    <property type="entry name" value="Dihydrodipicolinate Reductase, domain 2"/>
    <property type="match status" value="1"/>
</dbReference>
<evidence type="ECO:0000259" key="5">
    <source>
        <dbReference type="Pfam" id="PF00479"/>
    </source>
</evidence>
<evidence type="ECO:0008006" key="10">
    <source>
        <dbReference type="Google" id="ProtNLM"/>
    </source>
</evidence>
<feature type="domain" description="Glucose-6-phosphate dehydrogenase C-terminal" evidence="7">
    <location>
        <begin position="223"/>
        <end position="511"/>
    </location>
</feature>
<dbReference type="PRINTS" id="PR00079">
    <property type="entry name" value="G6PDHDRGNASE"/>
</dbReference>
<comment type="caution">
    <text evidence="8">The sequence shown here is derived from an EMBL/GenBank/DDBJ whole genome shotgun (WGS) entry which is preliminary data.</text>
</comment>
<dbReference type="InterPro" id="IPR005900">
    <property type="entry name" value="6-phosphogluconolactonase_DevB"/>
</dbReference>
<dbReference type="InterPro" id="IPR022674">
    <property type="entry name" value="G6P_DH_NAD-bd"/>
</dbReference>
<dbReference type="PANTHER" id="PTHR23429">
    <property type="entry name" value="GLUCOSE-6-PHOSPHATE 1-DEHYDROGENASE G6PD"/>
    <property type="match status" value="1"/>
</dbReference>
<keyword evidence="2" id="KW-0313">Glucose metabolism</keyword>
<dbReference type="InterPro" id="IPR001282">
    <property type="entry name" value="G6P_DH"/>
</dbReference>
<keyword evidence="3" id="KW-0521">NADP</keyword>
<dbReference type="Pfam" id="PF02781">
    <property type="entry name" value="G6PD_C"/>
    <property type="match status" value="1"/>
</dbReference>
<evidence type="ECO:0000256" key="4">
    <source>
        <dbReference type="ARBA" id="ARBA00023277"/>
    </source>
</evidence>
<sequence>MSFYCKLMSKMKLLLYFCIYVKIFSFIFAYELQHTDVVLLGGTGDLAKKYLWQGFFSLFQKYSNENSSFSFTAIGRTVYEEGTKKLKEILTSSVKCGKEKNDTCEEKKSEFISLVKYANLKTQYEYETFCQNLSKKEMSTKNGHIFYLSIPPSAYESTVKTLSEYCYRNDNETWTRFVLEKPFGRDLESAQQQANTIAEYVQETDLFRIDHYLGKSVVKQILLFRKSNKETLEPLLNRQYVDRIEIVMKEIIGVKDRTEFYNQVGVIRDVMQNHLTELLTLVTMELPRNLTDSKEIEEQRNRLLIKVRPVRESGILTGQYSKYLEEAIGAKGNLSQSKYTPTFAAALLKIENSRWTGVPFILMSGKMLDERSSYIRIIFRERIFCVTGCTDGNSSHMHYPRQLIFQIGHGDVPSPGILVSKSLFKPVWCPGLTELSVTSKDSLIHGQRPGDFHYAVSKDKHEAYKSLIEDMYLGCKESFVTLERLLLLWKIWSPVLESIETRVTRIYKEGADHSLNFRIDNDHLVFINDSQSDILELEDSIVHDVKPIISPTDMLMIPSTFMGENLVCKDLIFLFHSLADRIKNIAVMAIQKRNVFHLALSGGNSPVPLFQILAEDSDFPWSVTHIWQVDERCVSQKSDKSNFLSIYQNLIRHINIPFFNIHFMPVDINGRICEESDKGDNHYEEAVKYILDDLRFDAVLLGLGKDGHTASLFPGEKYSSFLSDNKLVAYTKAKDQSQRMSLLLPLINKARDIIVLVTGKSKHGILQTLSEITSNNAKIPITLVKPADGNLTWYIDYGAWMG</sequence>
<dbReference type="Pfam" id="PF01182">
    <property type="entry name" value="Glucosamine_iso"/>
    <property type="match status" value="1"/>
</dbReference>
<reference evidence="8 9" key="1">
    <citation type="submission" date="2024-11" db="EMBL/GenBank/DDBJ databases">
        <title>Chromosome-level genome assembly of the freshwater bivalve Anodonta woodiana.</title>
        <authorList>
            <person name="Chen X."/>
        </authorList>
    </citation>
    <scope>NUCLEOTIDE SEQUENCE [LARGE SCALE GENOMIC DNA]</scope>
    <source>
        <strain evidence="8">MN2024</strain>
        <tissue evidence="8">Gills</tissue>
    </source>
</reference>
<evidence type="ECO:0000313" key="9">
    <source>
        <dbReference type="Proteomes" id="UP001634394"/>
    </source>
</evidence>
<name>A0ABD3TYN9_SINWO</name>
<dbReference type="SUPFAM" id="SSF51735">
    <property type="entry name" value="NAD(P)-binding Rossmann-fold domains"/>
    <property type="match status" value="1"/>
</dbReference>